<feature type="signal peptide" evidence="1">
    <location>
        <begin position="1"/>
        <end position="21"/>
    </location>
</feature>
<accession>A0ABT3CU48</accession>
<keyword evidence="3" id="KW-1185">Reference proteome</keyword>
<keyword evidence="1" id="KW-0732">Signal</keyword>
<dbReference type="PROSITE" id="PS51257">
    <property type="entry name" value="PROKAR_LIPOPROTEIN"/>
    <property type="match status" value="1"/>
</dbReference>
<gene>
    <name evidence="2" type="ORF">N7U62_10425</name>
</gene>
<dbReference type="EMBL" id="JAOYOD010000001">
    <property type="protein sequence ID" value="MCV9387079.1"/>
    <property type="molecule type" value="Genomic_DNA"/>
</dbReference>
<protein>
    <recommendedName>
        <fullName evidence="4">Secreted protein</fullName>
    </recommendedName>
</protein>
<dbReference type="RefSeq" id="WP_264137906.1">
    <property type="nucleotide sequence ID" value="NZ_JAOYOD010000001.1"/>
</dbReference>
<evidence type="ECO:0000313" key="2">
    <source>
        <dbReference type="EMBL" id="MCV9387079.1"/>
    </source>
</evidence>
<proteinExistence type="predicted"/>
<evidence type="ECO:0000256" key="1">
    <source>
        <dbReference type="SAM" id="SignalP"/>
    </source>
</evidence>
<feature type="chain" id="PRO_5045916954" description="Secreted protein" evidence="1">
    <location>
        <begin position="22"/>
        <end position="54"/>
    </location>
</feature>
<sequence length="54" mass="5916">MKFIKALFVAFSLLTLVSACSQEEDIIAPQIDIEEAEYSAGDRDQGKTPPELGE</sequence>
<name>A0ABT3CU48_9BACT</name>
<dbReference type="Proteomes" id="UP001300692">
    <property type="component" value="Unassembled WGS sequence"/>
</dbReference>
<evidence type="ECO:0008006" key="4">
    <source>
        <dbReference type="Google" id="ProtNLM"/>
    </source>
</evidence>
<reference evidence="2 3" key="1">
    <citation type="submission" date="2022-10" db="EMBL/GenBank/DDBJ databases">
        <title>Comparative genomics and taxonomic characterization of three novel marine species of genus Reichenbachiella exhibiting antioxidant and polysaccharide degradation activities.</title>
        <authorList>
            <person name="Muhammad N."/>
            <person name="Lee Y.-J."/>
            <person name="Ko J."/>
            <person name="Kim S.-G."/>
        </authorList>
    </citation>
    <scope>NUCLEOTIDE SEQUENCE [LARGE SCALE GENOMIC DNA]</scope>
    <source>
        <strain evidence="2 3">ABR2-5</strain>
    </source>
</reference>
<organism evidence="2 3">
    <name type="scientific">Reichenbachiella ulvae</name>
    <dbReference type="NCBI Taxonomy" id="2980104"/>
    <lineage>
        <taxon>Bacteria</taxon>
        <taxon>Pseudomonadati</taxon>
        <taxon>Bacteroidota</taxon>
        <taxon>Cytophagia</taxon>
        <taxon>Cytophagales</taxon>
        <taxon>Reichenbachiellaceae</taxon>
        <taxon>Reichenbachiella</taxon>
    </lineage>
</organism>
<comment type="caution">
    <text evidence="2">The sequence shown here is derived from an EMBL/GenBank/DDBJ whole genome shotgun (WGS) entry which is preliminary data.</text>
</comment>
<evidence type="ECO:0000313" key="3">
    <source>
        <dbReference type="Proteomes" id="UP001300692"/>
    </source>
</evidence>